<proteinExistence type="predicted"/>
<feature type="transmembrane region" description="Helical" evidence="1">
    <location>
        <begin position="76"/>
        <end position="102"/>
    </location>
</feature>
<evidence type="ECO:0000313" key="2">
    <source>
        <dbReference type="EMBL" id="WEG68874.1"/>
    </source>
</evidence>
<sequence length="117" mass="12965">MFCYAVILMLCSVSLRGPLVLSKPIPSPTQPGSVGALTENDGVVLFLDSYGASQHKTPTLPERPSPTWIMFFQTNMFYGCIVYTIEMLISVVVCIWLGSWIAPKRQLIYTTMAATEI</sequence>
<accession>A0A9Y1IJP2</accession>
<name>A0A9Y1IJP2_9BETA</name>
<protein>
    <submittedName>
        <fullName evidence="2">Membrane protein a161</fullName>
    </submittedName>
</protein>
<keyword evidence="1" id="KW-0472">Membrane</keyword>
<dbReference type="EMBL" id="OP429121">
    <property type="protein sequence ID" value="WEG68874.1"/>
    <property type="molecule type" value="Genomic_DNA"/>
</dbReference>
<evidence type="ECO:0000256" key="1">
    <source>
        <dbReference type="SAM" id="Phobius"/>
    </source>
</evidence>
<gene>
    <name evidence="2" type="primary">a161</name>
</gene>
<organism evidence="2">
    <name type="scientific">Mastomys natalensis cytomegalovirus 1</name>
    <dbReference type="NCBI Taxonomy" id="2973541"/>
    <lineage>
        <taxon>Viruses</taxon>
        <taxon>Duplodnaviria</taxon>
        <taxon>Heunggongvirae</taxon>
        <taxon>Peploviricota</taxon>
        <taxon>Herviviricetes</taxon>
        <taxon>Herpesvirales</taxon>
        <taxon>Orthoherpesviridae</taxon>
        <taxon>Betaherpesvirinae</taxon>
        <taxon>Muromegalovirus</taxon>
    </lineage>
</organism>
<keyword evidence="1" id="KW-1133">Transmembrane helix</keyword>
<keyword evidence="1" id="KW-0812">Transmembrane</keyword>
<reference evidence="2" key="1">
    <citation type="submission" date="2022-09" db="EMBL/GenBank/DDBJ databases">
        <authorList>
            <person name="Vucak M."/>
            <person name="Davison A.J."/>
        </authorList>
    </citation>
    <scope>NUCLEOTIDE SEQUENCE</scope>
    <source>
        <strain evidence="2">Mnat29</strain>
    </source>
</reference>
<reference evidence="2" key="2">
    <citation type="submission" date="2023-06" db="EMBL/GenBank/DDBJ databases">
        <title>Isolation and genome sequencing of cytomegaloviruses from Natal multimammate mice (Mastomys natalensis).</title>
        <authorList>
            <person name="Jarvis M.A."/>
            <person name="Davison A.J."/>
        </authorList>
    </citation>
    <scope>NUCLEOTIDE SEQUENCE</scope>
    <source>
        <strain evidence="2">Mnat29</strain>
    </source>
</reference>